<accession>A0AC34GY73</accession>
<name>A0AC34GY73_9BILA</name>
<organism evidence="1 2">
    <name type="scientific">Panagrolaimus sp. ES5</name>
    <dbReference type="NCBI Taxonomy" id="591445"/>
    <lineage>
        <taxon>Eukaryota</taxon>
        <taxon>Metazoa</taxon>
        <taxon>Ecdysozoa</taxon>
        <taxon>Nematoda</taxon>
        <taxon>Chromadorea</taxon>
        <taxon>Rhabditida</taxon>
        <taxon>Tylenchina</taxon>
        <taxon>Panagrolaimomorpha</taxon>
        <taxon>Panagrolaimoidea</taxon>
        <taxon>Panagrolaimidae</taxon>
        <taxon>Panagrolaimus</taxon>
    </lineage>
</organism>
<dbReference type="Proteomes" id="UP000887579">
    <property type="component" value="Unplaced"/>
</dbReference>
<sequence>METVKIDIPIAIRWKISKDQLKNGLQTGRILSDMFKNDEIPDIEYCLAITSDSTKQINISLALSMEEPKIIAADFKVFIYSENIFYHINSTFEKSEFLGKEICLMKELFDESYNYFVDNKLIITMEGILSVEKEKQQIFGEVFGIKNNIILDEFSWDDENGNKDFDVHVDGKVIKVHKNVVKAMLQSKTDKIEENQIAITDFDFKIVETAIKYFYGINITVLLNISDGIKLLQFADVYGISNLKESMEKYLFQQKSPTNICKIVNASILSNSIKLREQCLDYLIECQKKSIFVKDLDTLDKYFALNLLKASFTCCV</sequence>
<reference evidence="2" key="1">
    <citation type="submission" date="2022-11" db="UniProtKB">
        <authorList>
            <consortium name="WormBaseParasite"/>
        </authorList>
    </citation>
    <scope>IDENTIFICATION</scope>
</reference>
<protein>
    <submittedName>
        <fullName evidence="2">BTB domain-containing protein</fullName>
    </submittedName>
</protein>
<evidence type="ECO:0000313" key="2">
    <source>
        <dbReference type="WBParaSite" id="ES5_v2.g9873.t1"/>
    </source>
</evidence>
<dbReference type="WBParaSite" id="ES5_v2.g9873.t1">
    <property type="protein sequence ID" value="ES5_v2.g9873.t1"/>
    <property type="gene ID" value="ES5_v2.g9873"/>
</dbReference>
<evidence type="ECO:0000313" key="1">
    <source>
        <dbReference type="Proteomes" id="UP000887579"/>
    </source>
</evidence>
<proteinExistence type="predicted"/>